<dbReference type="EMBL" id="JBDFQZ010000008">
    <property type="protein sequence ID" value="KAK9697735.1"/>
    <property type="molecule type" value="Genomic_DNA"/>
</dbReference>
<dbReference type="PROSITE" id="PS50801">
    <property type="entry name" value="STAS"/>
    <property type="match status" value="1"/>
</dbReference>
<evidence type="ECO:0000256" key="1">
    <source>
        <dbReference type="ARBA" id="ARBA00004141"/>
    </source>
</evidence>
<evidence type="ECO:0000313" key="7">
    <source>
        <dbReference type="EMBL" id="KAK9697735.1"/>
    </source>
</evidence>
<dbReference type="Pfam" id="PF01740">
    <property type="entry name" value="STAS"/>
    <property type="match status" value="1"/>
</dbReference>
<comment type="caution">
    <text evidence="7">The sequence shown here is derived from an EMBL/GenBank/DDBJ whole genome shotgun (WGS) entry which is preliminary data.</text>
</comment>
<evidence type="ECO:0000256" key="5">
    <source>
        <dbReference type="SAM" id="Phobius"/>
    </source>
</evidence>
<dbReference type="PANTHER" id="PTHR11814">
    <property type="entry name" value="SULFATE TRANSPORTER"/>
    <property type="match status" value="1"/>
</dbReference>
<evidence type="ECO:0000313" key="8">
    <source>
        <dbReference type="Proteomes" id="UP001443914"/>
    </source>
</evidence>
<feature type="transmembrane region" description="Helical" evidence="5">
    <location>
        <begin position="193"/>
        <end position="216"/>
    </location>
</feature>
<keyword evidence="4 5" id="KW-0472">Membrane</keyword>
<name>A0AAW1J4Q8_SAPOF</name>
<keyword evidence="3 5" id="KW-1133">Transmembrane helix</keyword>
<feature type="transmembrane region" description="Helical" evidence="5">
    <location>
        <begin position="156"/>
        <end position="181"/>
    </location>
</feature>
<feature type="transmembrane region" description="Helical" evidence="5">
    <location>
        <begin position="127"/>
        <end position="144"/>
    </location>
</feature>
<dbReference type="AlphaFoldDB" id="A0AAW1J4Q8"/>
<dbReference type="Gene3D" id="3.30.750.24">
    <property type="entry name" value="STAS domain"/>
    <property type="match status" value="1"/>
</dbReference>
<evidence type="ECO:0000256" key="3">
    <source>
        <dbReference type="ARBA" id="ARBA00022989"/>
    </source>
</evidence>
<dbReference type="NCBIfam" id="TIGR00815">
    <property type="entry name" value="sulP"/>
    <property type="match status" value="1"/>
</dbReference>
<dbReference type="InterPro" id="IPR011547">
    <property type="entry name" value="SLC26A/SulP_dom"/>
</dbReference>
<dbReference type="Proteomes" id="UP001443914">
    <property type="component" value="Unassembled WGS sequence"/>
</dbReference>
<dbReference type="SUPFAM" id="SSF52091">
    <property type="entry name" value="SpoIIaa-like"/>
    <property type="match status" value="1"/>
</dbReference>
<feature type="transmembrane region" description="Helical" evidence="5">
    <location>
        <begin position="357"/>
        <end position="376"/>
    </location>
</feature>
<feature type="transmembrane region" description="Helical" evidence="5">
    <location>
        <begin position="236"/>
        <end position="253"/>
    </location>
</feature>
<accession>A0AAW1J4Q8</accession>
<feature type="transmembrane region" description="Helical" evidence="5">
    <location>
        <begin position="102"/>
        <end position="120"/>
    </location>
</feature>
<reference evidence="7" key="1">
    <citation type="submission" date="2024-03" db="EMBL/GenBank/DDBJ databases">
        <title>WGS assembly of Saponaria officinalis var. Norfolk2.</title>
        <authorList>
            <person name="Jenkins J."/>
            <person name="Shu S."/>
            <person name="Grimwood J."/>
            <person name="Barry K."/>
            <person name="Goodstein D."/>
            <person name="Schmutz J."/>
            <person name="Leebens-Mack J."/>
            <person name="Osbourn A."/>
        </authorList>
    </citation>
    <scope>NUCLEOTIDE SEQUENCE [LARGE SCALE GENOMIC DNA]</scope>
    <source>
        <strain evidence="7">JIC</strain>
    </source>
</reference>
<evidence type="ECO:0000256" key="2">
    <source>
        <dbReference type="ARBA" id="ARBA00022692"/>
    </source>
</evidence>
<organism evidence="7 8">
    <name type="scientific">Saponaria officinalis</name>
    <name type="common">Common soapwort</name>
    <name type="synonym">Lychnis saponaria</name>
    <dbReference type="NCBI Taxonomy" id="3572"/>
    <lineage>
        <taxon>Eukaryota</taxon>
        <taxon>Viridiplantae</taxon>
        <taxon>Streptophyta</taxon>
        <taxon>Embryophyta</taxon>
        <taxon>Tracheophyta</taxon>
        <taxon>Spermatophyta</taxon>
        <taxon>Magnoliopsida</taxon>
        <taxon>eudicotyledons</taxon>
        <taxon>Gunneridae</taxon>
        <taxon>Pentapetalae</taxon>
        <taxon>Caryophyllales</taxon>
        <taxon>Caryophyllaceae</taxon>
        <taxon>Caryophylleae</taxon>
        <taxon>Saponaria</taxon>
    </lineage>
</organism>
<feature type="transmembrane region" description="Helical" evidence="5">
    <location>
        <begin position="77"/>
        <end position="96"/>
    </location>
</feature>
<protein>
    <recommendedName>
        <fullName evidence="6">STAS domain-containing protein</fullName>
    </recommendedName>
</protein>
<dbReference type="GO" id="GO:0016020">
    <property type="term" value="C:membrane"/>
    <property type="evidence" value="ECO:0007669"/>
    <property type="project" value="UniProtKB-SubCell"/>
</dbReference>
<dbReference type="GO" id="GO:0008271">
    <property type="term" value="F:secondary active sulfate transmembrane transporter activity"/>
    <property type="evidence" value="ECO:0007669"/>
    <property type="project" value="InterPro"/>
</dbReference>
<dbReference type="InterPro" id="IPR002645">
    <property type="entry name" value="STAS_dom"/>
</dbReference>
<feature type="domain" description="STAS" evidence="6">
    <location>
        <begin position="507"/>
        <end position="629"/>
    </location>
</feature>
<dbReference type="Pfam" id="PF00916">
    <property type="entry name" value="Sulfate_transp"/>
    <property type="match status" value="1"/>
</dbReference>
<evidence type="ECO:0000259" key="6">
    <source>
        <dbReference type="PROSITE" id="PS50801"/>
    </source>
</evidence>
<dbReference type="PROSITE" id="PS01130">
    <property type="entry name" value="SLC26A"/>
    <property type="match status" value="1"/>
</dbReference>
<dbReference type="InterPro" id="IPR018045">
    <property type="entry name" value="S04_transporter_CS"/>
</dbReference>
<dbReference type="InterPro" id="IPR036513">
    <property type="entry name" value="STAS_dom_sf"/>
</dbReference>
<proteinExistence type="predicted"/>
<feature type="transmembrane region" description="Helical" evidence="5">
    <location>
        <begin position="265"/>
        <end position="286"/>
    </location>
</feature>
<dbReference type="CDD" id="cd07042">
    <property type="entry name" value="STAS_SulP_like_sulfate_transporter"/>
    <property type="match status" value="1"/>
</dbReference>
<sequence length="640" mass="71017">MEGEILENSHPIHNVNFAKPRSFGETLRSDLVETLFPDDPFKDFRNAPPNKKFLKGVQYFVPIFEWLPKYNMKLFRYDVLAGITIASLAIPQGISYANLAKIPPIIGLYSSFVPPFIYAIFGSSKNLAVGTVATCSLIIGQTIGEKVSPTDNLKLYLQLVFTATFITGVLQTALGVLRLGFLVDFLSHSTITGFMGGTAVIISLQQLKGIFGISHFTTKTDVVSVLKTVFIRRHEWHWQSAVVGIIFLAFLHFTKYLKNKKPKLFWISAMAPLVTVIVGGLFAYFAHAEKYGIHVVGPLKRGINPSTIKDLNFDLNYVSAPIKAGVITAILALAEGIAIGRSFAITQNQQTDGNKEMIAFGLMNIVGSFTSCYLTTGPFSKTAVNYNAGCKTQMSNIVMAIIMMLTLLLLAPLFSYTPMVALSAIIMSAMFGLIEYDKYYHLYKVDKFDFCICMVAFLGVSFINMDTGLALSVGLGMIRTLLYTARPATCKLINLPNTNLYRDVEQYPVSTHSIPGILILQLGSPIFYTNSGYVRERILRWIRDEESNGDSQGDSVEHIILDLGGVTSIDMTGIEGFFELRRLLEAKAIKVAIVNPRIEVLEKMIKSKFIDNIGKEFVFLSIDDAIEAYKFRLDAPNKLT</sequence>
<dbReference type="InterPro" id="IPR001902">
    <property type="entry name" value="SLC26A/SulP_fam"/>
</dbReference>
<keyword evidence="8" id="KW-1185">Reference proteome</keyword>
<keyword evidence="2 5" id="KW-0812">Transmembrane</keyword>
<gene>
    <name evidence="7" type="ORF">RND81_08G057600</name>
</gene>
<evidence type="ECO:0000256" key="4">
    <source>
        <dbReference type="ARBA" id="ARBA00023136"/>
    </source>
</evidence>
<feature type="transmembrane region" description="Helical" evidence="5">
    <location>
        <begin position="397"/>
        <end position="414"/>
    </location>
</feature>
<comment type="subcellular location">
    <subcellularLocation>
        <location evidence="1">Membrane</location>
        <topology evidence="1">Multi-pass membrane protein</topology>
    </subcellularLocation>
</comment>